<feature type="compositionally biased region" description="Low complexity" evidence="2">
    <location>
        <begin position="591"/>
        <end position="606"/>
    </location>
</feature>
<feature type="coiled-coil region" evidence="1">
    <location>
        <begin position="740"/>
        <end position="810"/>
    </location>
</feature>
<dbReference type="GO" id="GO:0008270">
    <property type="term" value="F:zinc ion binding"/>
    <property type="evidence" value="ECO:0007669"/>
    <property type="project" value="InterPro"/>
</dbReference>
<feature type="compositionally biased region" description="Basic and acidic residues" evidence="2">
    <location>
        <begin position="209"/>
        <end position="241"/>
    </location>
</feature>
<feature type="region of interest" description="Disordered" evidence="2">
    <location>
        <begin position="1573"/>
        <end position="1609"/>
    </location>
</feature>
<dbReference type="InParanoid" id="A0A6L2PWB1"/>
<feature type="compositionally biased region" description="Pro residues" evidence="2">
    <location>
        <begin position="425"/>
        <end position="434"/>
    </location>
</feature>
<evidence type="ECO:0000313" key="4">
    <source>
        <dbReference type="EMBL" id="GFG36836.1"/>
    </source>
</evidence>
<feature type="compositionally biased region" description="Basic and acidic residues" evidence="2">
    <location>
        <begin position="535"/>
        <end position="557"/>
    </location>
</feature>
<feature type="compositionally biased region" description="Polar residues" evidence="2">
    <location>
        <begin position="1658"/>
        <end position="1668"/>
    </location>
</feature>
<feature type="compositionally biased region" description="Basic and acidic residues" evidence="2">
    <location>
        <begin position="1256"/>
        <end position="1306"/>
    </location>
</feature>
<dbReference type="GO" id="GO:0045893">
    <property type="term" value="P:positive regulation of DNA-templated transcription"/>
    <property type="evidence" value="ECO:0007669"/>
    <property type="project" value="TreeGrafter"/>
</dbReference>
<dbReference type="PANTHER" id="PTHR15577:SF2">
    <property type="entry name" value="ZINC FINGER PROTEIN 318"/>
    <property type="match status" value="1"/>
</dbReference>
<feature type="compositionally biased region" description="Basic and acidic residues" evidence="2">
    <location>
        <begin position="1021"/>
        <end position="1033"/>
    </location>
</feature>
<evidence type="ECO:0000313" key="5">
    <source>
        <dbReference type="Proteomes" id="UP000502823"/>
    </source>
</evidence>
<gene>
    <name evidence="4" type="ORF">Cfor_09713</name>
</gene>
<feature type="compositionally biased region" description="Basic and acidic residues" evidence="2">
    <location>
        <begin position="1220"/>
        <end position="1230"/>
    </location>
</feature>
<evidence type="ECO:0000256" key="1">
    <source>
        <dbReference type="SAM" id="Coils"/>
    </source>
</evidence>
<dbReference type="InterPro" id="IPR003604">
    <property type="entry name" value="Matrin/U1-like-C_Znf_C2H2"/>
</dbReference>
<feature type="compositionally biased region" description="Acidic residues" evidence="2">
    <location>
        <begin position="1404"/>
        <end position="1413"/>
    </location>
</feature>
<feature type="compositionally biased region" description="Gly residues" evidence="2">
    <location>
        <begin position="631"/>
        <end position="644"/>
    </location>
</feature>
<dbReference type="InterPro" id="IPR036236">
    <property type="entry name" value="Znf_C2H2_sf"/>
</dbReference>
<dbReference type="GO" id="GO:0003676">
    <property type="term" value="F:nucleic acid binding"/>
    <property type="evidence" value="ECO:0007669"/>
    <property type="project" value="InterPro"/>
</dbReference>
<accession>A0A6L2PWB1</accession>
<feature type="compositionally biased region" description="Basic and acidic residues" evidence="2">
    <location>
        <begin position="1184"/>
        <end position="1212"/>
    </location>
</feature>
<dbReference type="PANTHER" id="PTHR15577">
    <property type="entry name" value="ZINC FINGER CONTAINING PROTEIN"/>
    <property type="match status" value="1"/>
</dbReference>
<dbReference type="OrthoDB" id="10072641at2759"/>
<dbReference type="GO" id="GO:0045892">
    <property type="term" value="P:negative regulation of DNA-templated transcription"/>
    <property type="evidence" value="ECO:0007669"/>
    <property type="project" value="TreeGrafter"/>
</dbReference>
<protein>
    <recommendedName>
        <fullName evidence="3">U1-type domain-containing protein</fullName>
    </recommendedName>
</protein>
<evidence type="ECO:0000259" key="3">
    <source>
        <dbReference type="SMART" id="SM00451"/>
    </source>
</evidence>
<feature type="compositionally biased region" description="Basic residues" evidence="2">
    <location>
        <begin position="1101"/>
        <end position="1113"/>
    </location>
</feature>
<feature type="region of interest" description="Disordered" evidence="2">
    <location>
        <begin position="700"/>
        <end position="732"/>
    </location>
</feature>
<feature type="compositionally biased region" description="Basic residues" evidence="2">
    <location>
        <begin position="441"/>
        <end position="454"/>
    </location>
</feature>
<dbReference type="SMART" id="SM00451">
    <property type="entry name" value="ZnF_U1"/>
    <property type="match status" value="2"/>
</dbReference>
<feature type="compositionally biased region" description="Basic and acidic residues" evidence="2">
    <location>
        <begin position="1375"/>
        <end position="1403"/>
    </location>
</feature>
<keyword evidence="5" id="KW-1185">Reference proteome</keyword>
<dbReference type="GO" id="GO:0005654">
    <property type="term" value="C:nucleoplasm"/>
    <property type="evidence" value="ECO:0007669"/>
    <property type="project" value="TreeGrafter"/>
</dbReference>
<reference evidence="5" key="1">
    <citation type="submission" date="2020-01" db="EMBL/GenBank/DDBJ databases">
        <title>Draft genome sequence of the Termite Coptotermes fromosanus.</title>
        <authorList>
            <person name="Itakura S."/>
            <person name="Yosikawa Y."/>
            <person name="Umezawa K."/>
        </authorList>
    </citation>
    <scope>NUCLEOTIDE SEQUENCE [LARGE SCALE GENOMIC DNA]</scope>
</reference>
<organism evidence="4 5">
    <name type="scientific">Coptotermes formosanus</name>
    <name type="common">Formosan subterranean termite</name>
    <dbReference type="NCBI Taxonomy" id="36987"/>
    <lineage>
        <taxon>Eukaryota</taxon>
        <taxon>Metazoa</taxon>
        <taxon>Ecdysozoa</taxon>
        <taxon>Arthropoda</taxon>
        <taxon>Hexapoda</taxon>
        <taxon>Insecta</taxon>
        <taxon>Pterygota</taxon>
        <taxon>Neoptera</taxon>
        <taxon>Polyneoptera</taxon>
        <taxon>Dictyoptera</taxon>
        <taxon>Blattodea</taxon>
        <taxon>Blattoidea</taxon>
        <taxon>Termitoidae</taxon>
        <taxon>Rhinotermitidae</taxon>
        <taxon>Coptotermes</taxon>
    </lineage>
</organism>
<feature type="region of interest" description="Disordered" evidence="2">
    <location>
        <begin position="1021"/>
        <end position="1045"/>
    </location>
</feature>
<feature type="compositionally biased region" description="Low complexity" evidence="2">
    <location>
        <begin position="645"/>
        <end position="661"/>
    </location>
</feature>
<evidence type="ECO:0000256" key="2">
    <source>
        <dbReference type="SAM" id="MobiDB-lite"/>
    </source>
</evidence>
<keyword evidence="1" id="KW-0175">Coiled coil</keyword>
<sequence>MEDFDEVAREIEQLENLQDDLYLDDVGAEKPDQSNYSRGKKYIDLAPIHHMRTVMSRGRARSKNRHKRGGISQGVVGKVPIDSDIDLDDLNVLDNWDLDDEHDESVALEEFILEGGSGRKSSYRGRGIQGLAGFSKRGQFKRGGKVPGTQRQFKAGKPMFPDEEPDFGEDHLEDMFDIESKSHHQQSRGSLSHSSWSRDPRGSGRAHHSSRDERGRGDVDSSEQEDRRSPSFIAHRKDPRLASRQLSDPSETRFVPARNDPRLALKQPDLPGSEISENVYLPARKDPRLVPQQVFAQRKEELDTSYEHSKKDQHNTQQGENASLLRSDPRLTGKQQQDLARRRGSENKFGPTRKDPRLAAQMFELQRRDTVNKSTDKASFEEADGVGTSENRNSDLAPPGADESNDDLDLKTSSDPQGNRRGPRSPSPPPPPSGDHPSPGNRKRNYSPGRRSHHERSLSPVRSRLDRTMSPRRRSSRREHGGSISPHRRDRSLEWRHDRRSGSRDRHERSSRRDRSPSPRRRRRSRLSREWSVSPRRDHSLSPRRDRSLSDRRDHSLSPRGRRSSFSPPHRSSLSSSRDEPWAQSSPAGRLPLQPHYPHMQPQQPYEVMAAPPPNMYTEGNYGNSAPPGAPYGGPSSGMGGPAGPGYHSNYQQYGYDNYYQQPPPAPPPPYSGEFVTPAPQLPVWPEGRMVYPDMSQPPPVQMPSASGSVGTLTSSSGGASVATSACQPSVDQKSEEAKKEAIKNELIQQKQTLAKQREEYVRKKMLITRELELLRDQEAELLDEKSRDNDRILKENNKLQLEIQNKLKAINNVIDMLTGIIGDKEENKNNVLKVTLLLQKKPHTPPETPPDSSSSDSVFEDDHRGTDKSSSLGDKKHIEDDKPAYNYVHYDPEIHWCRVCDVFPRTAKEFLNHLHSAEHKEQTLERKLVDMPWHKIQADQEIPLIAGAPTKRTPIKGLQFFISATAWYCKLCDVWIGDLHCASLHLKSKRHSENYSRFTEQNPHWETDWLAEREKTYERSAEERHRLKEERNPLPPGVDQQSPLLAPLNIKQFTGYSKDTVLDTTGSVKDTKPDQKLKKSRAQRKKSKKSCVTALDEKVKKNKHRKRRLKGKKLQDSSENSSSSSSSTSSSSSSSGTEEGSYFENEDKSKSIHVAMRKKVMSLPLQQVSDESFRVPFIKTPRSKWDSPEKLSDEKEDREDRERIERDKLNQKGEWQMMETEKKEKDRKSKTVSQKSTSSSSDDKLIREWMSTSKDVSDSEKQLLNSIKDKLRQKQEADKEREHEKKKDEREKNYDSRVYYEDRRDSRRSRRHSESPVSPSYKSKRSRGSDRSPDDRRERSSRFERSEKHEGSRKSPERFSRRSPSRPESSGSKTDQKLKEDADGKVLDKRSETEKKLAAKLEDQDEDDEEESAESKFEKQTAESAAKIMKKGKKPAVMTIPKSKLPFIGRMPILKHFAKKKAPLGGKSGDIKAEDDDKKQLLEDPIVQAQYNLEFTGEKADIGLREPRKSRFDQKPEGAVDLLPGGPKLPPKLVVPVLLGDSETGDIAVGFDGAKLEEALVVNEVQDMEIDEDTSNSDIAPPVIEIPPSGDIQNDEQSSPKKPLTDIPLPKDFQDALNILFPGPEGMENKDDSLLLGSVSSQSAVIQSGPKPPSMLPSASQMNQGQWPQGMAHSQMVGPPMMPGHGPPPHPMQGYSASPQIPAQMMGGGGPPMMGPMHGMHGPPPPGPTNMQAPPQGVPGMYGPPAMPGPGPAYGMNGPPGPMMGLPGMQGPPQPNMIHGSPQSQAPAIHSHSNESRALPPPLPTENRSPVKTVSLKKEIPIRKQDAVGGMSADELAMLGIDAGDMAAQSF</sequence>
<comment type="caution">
    <text evidence="4">The sequence shown here is derived from an EMBL/GenBank/DDBJ whole genome shotgun (WGS) entry which is preliminary data.</text>
</comment>
<feature type="region of interest" description="Disordered" evidence="2">
    <location>
        <begin position="1645"/>
        <end position="1672"/>
    </location>
</feature>
<feature type="compositionally biased region" description="Basic and acidic residues" evidence="2">
    <location>
        <begin position="1503"/>
        <end position="1519"/>
    </location>
</feature>
<feature type="compositionally biased region" description="Basic and acidic residues" evidence="2">
    <location>
        <begin position="365"/>
        <end position="380"/>
    </location>
</feature>
<feature type="region of interest" description="Disordered" evidence="2">
    <location>
        <begin position="134"/>
        <end position="668"/>
    </location>
</feature>
<dbReference type="EMBL" id="BLKM01000656">
    <property type="protein sequence ID" value="GFG36836.1"/>
    <property type="molecule type" value="Genomic_DNA"/>
</dbReference>
<feature type="compositionally biased region" description="Basic and acidic residues" evidence="2">
    <location>
        <begin position="339"/>
        <end position="357"/>
    </location>
</feature>
<feature type="compositionally biased region" description="Basic residues" evidence="2">
    <location>
        <begin position="1079"/>
        <end position="1090"/>
    </location>
</feature>
<feature type="compositionally biased region" description="Low complexity" evidence="2">
    <location>
        <begin position="1232"/>
        <end position="1241"/>
    </location>
</feature>
<feature type="compositionally biased region" description="Low complexity" evidence="2">
    <location>
        <begin position="1118"/>
        <end position="1141"/>
    </location>
</feature>
<feature type="domain" description="U1-type" evidence="3">
    <location>
        <begin position="965"/>
        <end position="999"/>
    </location>
</feature>
<proteinExistence type="predicted"/>
<feature type="region of interest" description="Disordered" evidence="2">
    <location>
        <begin position="1062"/>
        <end position="1148"/>
    </location>
</feature>
<feature type="region of interest" description="Disordered" evidence="2">
    <location>
        <begin position="1503"/>
        <end position="1527"/>
    </location>
</feature>
<feature type="compositionally biased region" description="Basic and acidic residues" evidence="2">
    <location>
        <begin position="1328"/>
        <end position="1361"/>
    </location>
</feature>
<feature type="compositionally biased region" description="Basic and acidic residues" evidence="2">
    <location>
        <begin position="861"/>
        <end position="878"/>
    </location>
</feature>
<feature type="region of interest" description="Disordered" evidence="2">
    <location>
        <begin position="1768"/>
        <end position="1819"/>
    </location>
</feature>
<feature type="domain" description="U1-type" evidence="3">
    <location>
        <begin position="893"/>
        <end position="927"/>
    </location>
</feature>
<dbReference type="Proteomes" id="UP000502823">
    <property type="component" value="Unassembled WGS sequence"/>
</dbReference>
<feature type="compositionally biased region" description="Basic and acidic residues" evidence="2">
    <location>
        <begin position="168"/>
        <end position="182"/>
    </location>
</feature>
<feature type="compositionally biased region" description="Basic and acidic residues" evidence="2">
    <location>
        <begin position="491"/>
        <end position="517"/>
    </location>
</feature>
<feature type="region of interest" description="Disordered" evidence="2">
    <location>
        <begin position="1162"/>
        <end position="1437"/>
    </location>
</feature>
<feature type="compositionally biased region" description="Basic and acidic residues" evidence="2">
    <location>
        <begin position="297"/>
        <end position="314"/>
    </location>
</feature>
<feature type="compositionally biased region" description="Low complexity" evidence="2">
    <location>
        <begin position="705"/>
        <end position="726"/>
    </location>
</feature>
<dbReference type="InterPro" id="IPR055309">
    <property type="entry name" value="Znf318-like"/>
</dbReference>
<name>A0A6L2PWB1_COPFO</name>
<dbReference type="SUPFAM" id="SSF57667">
    <property type="entry name" value="beta-beta-alpha zinc fingers"/>
    <property type="match status" value="1"/>
</dbReference>
<feature type="compositionally biased region" description="Low complexity" evidence="2">
    <location>
        <begin position="564"/>
        <end position="576"/>
    </location>
</feature>
<feature type="region of interest" description="Disordered" evidence="2">
    <location>
        <begin position="840"/>
        <end position="878"/>
    </location>
</feature>